<sequence length="489" mass="55186" precursor="true">MTSLRLIIRCLRILTLTALAFTLATCTTRPGLLDQIDTLGTLRVATVNSAMTYYLDAGGPTGFEYDLARDFADQLGLRLKVMVLPDRQAVLDAVASGRAHIGAGLAVSDERRERVRFTPAYNESKLEAVYRVHQKKPKSLSDLSGQLILPPDTALADWLKRNHPELDFKIDDQANTEELMDRVASGDLDVTIANADIVAMNQRYYPNLRVAFDLPTVRQRLAWAFTPGRPDGRDDALYNEAIAFLEKTKADGRMRILRDRYFGHIERLGFVGGQEFARQVDARLDKWRAYFKRAAKEYSLDWRLLAAIGYQESHWDKDAVSPTTVRGIMMLTQAAASEVDVTNRRDPQQSIDGGARYFIQMLERLPNEIKPPDRAWFALAAYNIGYGHVMDARRLLKARKRDPNLWVNLRDALPWLTQERYLSGTKYGYARGLEAAAYVGNIRAYYDILLWMTDDKTKATKPAALDEEESEAGAQTPTPPDISIDSPAF</sequence>
<comment type="caution">
    <text evidence="10">The sequence shown here is derived from an EMBL/GenBank/DDBJ whole genome shotgun (WGS) entry which is preliminary data.</text>
</comment>
<protein>
    <recommendedName>
        <fullName evidence="7">Membrane-bound lytic murein transglycosylase F</fullName>
        <ecNumber evidence="7">4.2.2.n1</ecNumber>
    </recommendedName>
    <alternativeName>
        <fullName evidence="7">Murein lyase F</fullName>
    </alternativeName>
</protein>
<evidence type="ECO:0000256" key="5">
    <source>
        <dbReference type="ARBA" id="ARBA00023239"/>
    </source>
</evidence>
<comment type="caution">
    <text evidence="7">Lacks conserved residue(s) required for the propagation of feature annotation.</text>
</comment>
<dbReference type="Gene3D" id="1.10.530.10">
    <property type="match status" value="1"/>
</dbReference>
<accession>A0ABV7ET38</accession>
<feature type="region of interest" description="Disordered" evidence="8">
    <location>
        <begin position="460"/>
        <end position="489"/>
    </location>
</feature>
<dbReference type="Proteomes" id="UP001595462">
    <property type="component" value="Unassembled WGS sequence"/>
</dbReference>
<evidence type="ECO:0000256" key="8">
    <source>
        <dbReference type="SAM" id="MobiDB-lite"/>
    </source>
</evidence>
<comment type="subcellular location">
    <subcellularLocation>
        <location evidence="7">Cell outer membrane</location>
        <topology evidence="7">Peripheral membrane protein</topology>
    </subcellularLocation>
    <text evidence="7">Attached to the inner leaflet of the outer membrane.</text>
</comment>
<keyword evidence="5 7" id="KW-0456">Lyase</keyword>
<name>A0ABV7ET38_9GAMM</name>
<feature type="signal peptide" evidence="7">
    <location>
        <begin position="1"/>
        <end position="20"/>
    </location>
</feature>
<dbReference type="Pfam" id="PF01464">
    <property type="entry name" value="SLT"/>
    <property type="match status" value="1"/>
</dbReference>
<comment type="similarity">
    <text evidence="7">In the C-terminal section; belongs to the transglycosylase Slt family.</text>
</comment>
<dbReference type="CDD" id="cd13403">
    <property type="entry name" value="MLTF-like"/>
    <property type="match status" value="1"/>
</dbReference>
<dbReference type="SMART" id="SM00062">
    <property type="entry name" value="PBPb"/>
    <property type="match status" value="1"/>
</dbReference>
<gene>
    <name evidence="7 10" type="primary">mltF</name>
    <name evidence="10" type="ORF">ACFOSU_14120</name>
</gene>
<dbReference type="CDD" id="cd01009">
    <property type="entry name" value="PBP2_YfhD_N"/>
    <property type="match status" value="1"/>
</dbReference>
<dbReference type="PANTHER" id="PTHR35936:SF32">
    <property type="entry name" value="MEMBRANE-BOUND LYTIC MUREIN TRANSGLYCOSYLASE F"/>
    <property type="match status" value="1"/>
</dbReference>
<proteinExistence type="inferred from homology"/>
<dbReference type="PANTHER" id="PTHR35936">
    <property type="entry name" value="MEMBRANE-BOUND LYTIC MUREIN TRANSGLYCOSYLASE F"/>
    <property type="match status" value="1"/>
</dbReference>
<evidence type="ECO:0000256" key="4">
    <source>
        <dbReference type="ARBA" id="ARBA00023237"/>
    </source>
</evidence>
<evidence type="ECO:0000256" key="7">
    <source>
        <dbReference type="HAMAP-Rule" id="MF_02016"/>
    </source>
</evidence>
<feature type="active site" evidence="7">
    <location>
        <position position="312"/>
    </location>
</feature>
<comment type="similarity">
    <text evidence="1">Belongs to the bacterial solute-binding protein 3 family.</text>
</comment>
<comment type="domain">
    <text evidence="7">The N-terminal domain does not have lytic activity and probably modulates enzymatic activity. The C-terminal domain is the catalytic active domain.</text>
</comment>
<evidence type="ECO:0000313" key="11">
    <source>
        <dbReference type="Proteomes" id="UP001595462"/>
    </source>
</evidence>
<evidence type="ECO:0000256" key="2">
    <source>
        <dbReference type="ARBA" id="ARBA00022729"/>
    </source>
</evidence>
<keyword evidence="11" id="KW-1185">Reference proteome</keyword>
<feature type="domain" description="Solute-binding protein family 3/N-terminal" evidence="9">
    <location>
        <begin position="41"/>
        <end position="265"/>
    </location>
</feature>
<dbReference type="EMBL" id="JBHRSS010000006">
    <property type="protein sequence ID" value="MFC3105013.1"/>
    <property type="molecule type" value="Genomic_DNA"/>
</dbReference>
<dbReference type="SUPFAM" id="SSF53955">
    <property type="entry name" value="Lysozyme-like"/>
    <property type="match status" value="1"/>
</dbReference>
<dbReference type="InterPro" id="IPR001638">
    <property type="entry name" value="Solute-binding_3/MltF_N"/>
</dbReference>
<comment type="function">
    <text evidence="7">Murein-degrading enzyme that degrades murein glycan strands and insoluble, high-molecular weight murein sacculi, with the concomitant formation of a 1,6-anhydromuramoyl product. Lytic transglycosylases (LTs) play an integral role in the metabolism of the peptidoglycan (PG) sacculus. Their lytic action creates space within the PG sacculus to allow for its expansion as well as for the insertion of various structures such as secretion systems and flagella.</text>
</comment>
<dbReference type="NCBIfam" id="NF008112">
    <property type="entry name" value="PRK10859.1"/>
    <property type="match status" value="1"/>
</dbReference>
<evidence type="ECO:0000313" key="10">
    <source>
        <dbReference type="EMBL" id="MFC3105013.1"/>
    </source>
</evidence>
<dbReference type="RefSeq" id="WP_380690571.1">
    <property type="nucleotide sequence ID" value="NZ_JBHRSS010000006.1"/>
</dbReference>
<evidence type="ECO:0000256" key="3">
    <source>
        <dbReference type="ARBA" id="ARBA00023136"/>
    </source>
</evidence>
<dbReference type="HAMAP" id="MF_02016">
    <property type="entry name" value="MltF"/>
    <property type="match status" value="1"/>
</dbReference>
<dbReference type="Pfam" id="PF00497">
    <property type="entry name" value="SBP_bac_3"/>
    <property type="match status" value="1"/>
</dbReference>
<evidence type="ECO:0000256" key="6">
    <source>
        <dbReference type="ARBA" id="ARBA00023316"/>
    </source>
</evidence>
<comment type="similarity">
    <text evidence="7">In the N-terminal section; belongs to the bacterial solute-binding protein 3 family.</text>
</comment>
<dbReference type="Gene3D" id="3.40.190.10">
    <property type="entry name" value="Periplasmic binding protein-like II"/>
    <property type="match status" value="2"/>
</dbReference>
<feature type="region of interest" description="LT domain" evidence="7">
    <location>
        <begin position="266"/>
        <end position="489"/>
    </location>
</feature>
<keyword evidence="3 7" id="KW-0472">Membrane</keyword>
<keyword evidence="4 7" id="KW-0998">Cell outer membrane</keyword>
<organism evidence="10 11">
    <name type="scientific">Salinisphaera aquimarina</name>
    <dbReference type="NCBI Taxonomy" id="2094031"/>
    <lineage>
        <taxon>Bacteria</taxon>
        <taxon>Pseudomonadati</taxon>
        <taxon>Pseudomonadota</taxon>
        <taxon>Gammaproteobacteria</taxon>
        <taxon>Salinisphaerales</taxon>
        <taxon>Salinisphaeraceae</taxon>
        <taxon>Salinisphaera</taxon>
    </lineage>
</organism>
<dbReference type="GO" id="GO:0016829">
    <property type="term" value="F:lyase activity"/>
    <property type="evidence" value="ECO:0007669"/>
    <property type="project" value="UniProtKB-KW"/>
</dbReference>
<dbReference type="InterPro" id="IPR023703">
    <property type="entry name" value="MltF"/>
</dbReference>
<comment type="catalytic activity">
    <reaction evidence="7">
        <text>Exolytic cleavage of the (1-&gt;4)-beta-glycosidic linkage between N-acetylmuramic acid (MurNAc) and N-acetylglucosamine (GlcNAc) residues in peptidoglycan, from either the reducing or the non-reducing ends of the peptidoglycan chains, with concomitant formation of a 1,6-anhydrobond in the MurNAc residue.</text>
        <dbReference type="EC" id="4.2.2.n1"/>
    </reaction>
</comment>
<dbReference type="InterPro" id="IPR023346">
    <property type="entry name" value="Lysozyme-like_dom_sf"/>
</dbReference>
<evidence type="ECO:0000256" key="1">
    <source>
        <dbReference type="ARBA" id="ARBA00010333"/>
    </source>
</evidence>
<reference evidence="11" key="1">
    <citation type="journal article" date="2019" name="Int. J. Syst. Evol. Microbiol.">
        <title>The Global Catalogue of Microorganisms (GCM) 10K type strain sequencing project: providing services to taxonomists for standard genome sequencing and annotation.</title>
        <authorList>
            <consortium name="The Broad Institute Genomics Platform"/>
            <consortium name="The Broad Institute Genome Sequencing Center for Infectious Disease"/>
            <person name="Wu L."/>
            <person name="Ma J."/>
        </authorList>
    </citation>
    <scope>NUCLEOTIDE SEQUENCE [LARGE SCALE GENOMIC DNA]</scope>
    <source>
        <strain evidence="11">KCTC 52640</strain>
    </source>
</reference>
<evidence type="ECO:0000259" key="9">
    <source>
        <dbReference type="SMART" id="SM00062"/>
    </source>
</evidence>
<dbReference type="EC" id="4.2.2.n1" evidence="7"/>
<keyword evidence="6 7" id="KW-0961">Cell wall biogenesis/degradation</keyword>
<feature type="chain" id="PRO_5044915737" description="Membrane-bound lytic murein transglycosylase F" evidence="7">
    <location>
        <begin position="21"/>
        <end position="489"/>
    </location>
</feature>
<keyword evidence="2 7" id="KW-0732">Signal</keyword>
<dbReference type="InterPro" id="IPR008258">
    <property type="entry name" value="Transglycosylase_SLT_dom_1"/>
</dbReference>
<dbReference type="SUPFAM" id="SSF53850">
    <property type="entry name" value="Periplasmic binding protein-like II"/>
    <property type="match status" value="1"/>
</dbReference>